<dbReference type="GO" id="GO:0005509">
    <property type="term" value="F:calcium ion binding"/>
    <property type="evidence" value="ECO:0007669"/>
    <property type="project" value="InterPro"/>
</dbReference>
<evidence type="ECO:0000256" key="4">
    <source>
        <dbReference type="ARBA" id="ARBA00022737"/>
    </source>
</evidence>
<dbReference type="OrthoDB" id="186625at2759"/>
<dbReference type="CDD" id="cd16180">
    <property type="entry name" value="EFh_PEF_Group_I"/>
    <property type="match status" value="1"/>
</dbReference>
<dbReference type="InterPro" id="IPR002048">
    <property type="entry name" value="EF_hand_dom"/>
</dbReference>
<comment type="subcellular location">
    <subcellularLocation>
        <location evidence="1">Cytoplasm</location>
    </subcellularLocation>
</comment>
<feature type="compositionally biased region" description="Gly residues" evidence="6">
    <location>
        <begin position="21"/>
        <end position="30"/>
    </location>
</feature>
<dbReference type="Proteomes" id="UP000298030">
    <property type="component" value="Unassembled WGS sequence"/>
</dbReference>
<keyword evidence="3" id="KW-0479">Metal-binding</keyword>
<evidence type="ECO:0000256" key="5">
    <source>
        <dbReference type="ARBA" id="ARBA00022837"/>
    </source>
</evidence>
<feature type="compositionally biased region" description="Pro residues" evidence="6">
    <location>
        <begin position="40"/>
        <end position="55"/>
    </location>
</feature>
<evidence type="ECO:0000259" key="7">
    <source>
        <dbReference type="PROSITE" id="PS50222"/>
    </source>
</evidence>
<keyword evidence="4" id="KW-0677">Repeat</keyword>
<dbReference type="InterPro" id="IPR051426">
    <property type="entry name" value="Peflin/Sorcin_CaBP"/>
</dbReference>
<dbReference type="Gene3D" id="1.10.238.10">
    <property type="entry name" value="EF-hand"/>
    <property type="match status" value="1"/>
</dbReference>
<dbReference type="GO" id="GO:0005737">
    <property type="term" value="C:cytoplasm"/>
    <property type="evidence" value="ECO:0007669"/>
    <property type="project" value="UniProtKB-SubCell"/>
</dbReference>
<evidence type="ECO:0000256" key="3">
    <source>
        <dbReference type="ARBA" id="ARBA00022723"/>
    </source>
</evidence>
<dbReference type="Pfam" id="PF13499">
    <property type="entry name" value="EF-hand_7"/>
    <property type="match status" value="1"/>
</dbReference>
<evidence type="ECO:0000313" key="8">
    <source>
        <dbReference type="EMBL" id="TEB37912.1"/>
    </source>
</evidence>
<evidence type="ECO:0000256" key="1">
    <source>
        <dbReference type="ARBA" id="ARBA00004496"/>
    </source>
</evidence>
<dbReference type="Pfam" id="PF13405">
    <property type="entry name" value="EF-hand_6"/>
    <property type="match status" value="1"/>
</dbReference>
<evidence type="ECO:0000256" key="2">
    <source>
        <dbReference type="ARBA" id="ARBA00022490"/>
    </source>
</evidence>
<feature type="domain" description="EF-hand" evidence="7">
    <location>
        <begin position="74"/>
        <end position="109"/>
    </location>
</feature>
<dbReference type="InterPro" id="IPR011992">
    <property type="entry name" value="EF-hand-dom_pair"/>
</dbReference>
<dbReference type="EMBL" id="QPFP01000003">
    <property type="protein sequence ID" value="TEB37912.1"/>
    <property type="molecule type" value="Genomic_DNA"/>
</dbReference>
<organism evidence="8 9">
    <name type="scientific">Coprinellus micaceus</name>
    <name type="common">Glistening ink-cap mushroom</name>
    <name type="synonym">Coprinus micaceus</name>
    <dbReference type="NCBI Taxonomy" id="71717"/>
    <lineage>
        <taxon>Eukaryota</taxon>
        <taxon>Fungi</taxon>
        <taxon>Dikarya</taxon>
        <taxon>Basidiomycota</taxon>
        <taxon>Agaricomycotina</taxon>
        <taxon>Agaricomycetes</taxon>
        <taxon>Agaricomycetidae</taxon>
        <taxon>Agaricales</taxon>
        <taxon>Agaricineae</taxon>
        <taxon>Psathyrellaceae</taxon>
        <taxon>Coprinellus</taxon>
    </lineage>
</organism>
<reference evidence="8 9" key="1">
    <citation type="journal article" date="2019" name="Nat. Ecol. Evol.">
        <title>Megaphylogeny resolves global patterns of mushroom evolution.</title>
        <authorList>
            <person name="Varga T."/>
            <person name="Krizsan K."/>
            <person name="Foldi C."/>
            <person name="Dima B."/>
            <person name="Sanchez-Garcia M."/>
            <person name="Sanchez-Ramirez S."/>
            <person name="Szollosi G.J."/>
            <person name="Szarkandi J.G."/>
            <person name="Papp V."/>
            <person name="Albert L."/>
            <person name="Andreopoulos W."/>
            <person name="Angelini C."/>
            <person name="Antonin V."/>
            <person name="Barry K.W."/>
            <person name="Bougher N.L."/>
            <person name="Buchanan P."/>
            <person name="Buyck B."/>
            <person name="Bense V."/>
            <person name="Catcheside P."/>
            <person name="Chovatia M."/>
            <person name="Cooper J."/>
            <person name="Damon W."/>
            <person name="Desjardin D."/>
            <person name="Finy P."/>
            <person name="Geml J."/>
            <person name="Haridas S."/>
            <person name="Hughes K."/>
            <person name="Justo A."/>
            <person name="Karasinski D."/>
            <person name="Kautmanova I."/>
            <person name="Kiss B."/>
            <person name="Kocsube S."/>
            <person name="Kotiranta H."/>
            <person name="LaButti K.M."/>
            <person name="Lechner B.E."/>
            <person name="Liimatainen K."/>
            <person name="Lipzen A."/>
            <person name="Lukacs Z."/>
            <person name="Mihaltcheva S."/>
            <person name="Morgado L.N."/>
            <person name="Niskanen T."/>
            <person name="Noordeloos M.E."/>
            <person name="Ohm R.A."/>
            <person name="Ortiz-Santana B."/>
            <person name="Ovrebo C."/>
            <person name="Racz N."/>
            <person name="Riley R."/>
            <person name="Savchenko A."/>
            <person name="Shiryaev A."/>
            <person name="Soop K."/>
            <person name="Spirin V."/>
            <person name="Szebenyi C."/>
            <person name="Tomsovsky M."/>
            <person name="Tulloss R.E."/>
            <person name="Uehling J."/>
            <person name="Grigoriev I.V."/>
            <person name="Vagvolgyi C."/>
            <person name="Papp T."/>
            <person name="Martin F.M."/>
            <person name="Miettinen O."/>
            <person name="Hibbett D.S."/>
            <person name="Nagy L.G."/>
        </authorList>
    </citation>
    <scope>NUCLEOTIDE SEQUENCE [LARGE SCALE GENOMIC DNA]</scope>
    <source>
        <strain evidence="8 9">FP101781</strain>
    </source>
</reference>
<gene>
    <name evidence="8" type="ORF">FA13DRAFT_1785782</name>
</gene>
<dbReference type="InterPro" id="IPR018247">
    <property type="entry name" value="EF_Hand_1_Ca_BS"/>
</dbReference>
<dbReference type="GO" id="GO:0048306">
    <property type="term" value="F:calcium-dependent protein binding"/>
    <property type="evidence" value="ECO:0007669"/>
    <property type="project" value="UniProtKB-ARBA"/>
</dbReference>
<dbReference type="STRING" id="71717.A0A4Y7TWB6"/>
<feature type="region of interest" description="Disordered" evidence="6">
    <location>
        <begin position="1"/>
        <end position="80"/>
    </location>
</feature>
<sequence length="254" mass="26980">MSYGGYGAPAGGYAPPPGGPPGGGYGGGYGAPPAAGGYGAPPPAGGYGAPPPGGPPGYGGGFSAPGGNRPPPPGADPQLWGWFTAVDTDRSGHINAQELERALINGDWSPFDTDTVKMLLLIFDVDRSGTIGFNEFAGLWKYIKDWQNVFRHFDRDRSGSIEGNELREALGQFGYNLSPQLLELLQKKYDATDKKANQAATRGAPPPGISFDRFVRACVVVKQLSESFGKLDSDRDGWIQINYDQFMHTVLSLP</sequence>
<dbReference type="AlphaFoldDB" id="A0A4Y7TWB6"/>
<keyword evidence="5" id="KW-0106">Calcium</keyword>
<dbReference type="PANTHER" id="PTHR46212">
    <property type="entry name" value="PEFLIN"/>
    <property type="match status" value="1"/>
</dbReference>
<evidence type="ECO:0000313" key="9">
    <source>
        <dbReference type="Proteomes" id="UP000298030"/>
    </source>
</evidence>
<dbReference type="PANTHER" id="PTHR46212:SF3">
    <property type="entry name" value="GH27120P"/>
    <property type="match status" value="1"/>
</dbReference>
<feature type="domain" description="EF-hand" evidence="7">
    <location>
        <begin position="141"/>
        <end position="176"/>
    </location>
</feature>
<keyword evidence="2" id="KW-0963">Cytoplasm</keyword>
<keyword evidence="9" id="KW-1185">Reference proteome</keyword>
<name>A0A4Y7TWB6_COPMI</name>
<dbReference type="PROSITE" id="PS00018">
    <property type="entry name" value="EF_HAND_1"/>
    <property type="match status" value="2"/>
</dbReference>
<protein>
    <submittedName>
        <fullName evidence="8">EF-hand</fullName>
    </submittedName>
</protein>
<proteinExistence type="predicted"/>
<accession>A0A4Y7TWB6</accession>
<dbReference type="SMART" id="SM00054">
    <property type="entry name" value="EFh"/>
    <property type="match status" value="4"/>
</dbReference>
<feature type="compositionally biased region" description="Gly residues" evidence="6">
    <location>
        <begin position="1"/>
        <end position="10"/>
    </location>
</feature>
<comment type="caution">
    <text evidence="8">The sequence shown here is derived from an EMBL/GenBank/DDBJ whole genome shotgun (WGS) entry which is preliminary data.</text>
</comment>
<dbReference type="PROSITE" id="PS50222">
    <property type="entry name" value="EF_HAND_2"/>
    <property type="match status" value="2"/>
</dbReference>
<dbReference type="SUPFAM" id="SSF47473">
    <property type="entry name" value="EF-hand"/>
    <property type="match status" value="1"/>
</dbReference>
<evidence type="ECO:0000256" key="6">
    <source>
        <dbReference type="SAM" id="MobiDB-lite"/>
    </source>
</evidence>